<comment type="caution">
    <text evidence="3">The sequence shown here is derived from an EMBL/GenBank/DDBJ whole genome shotgun (WGS) entry which is preliminary data.</text>
</comment>
<dbReference type="Pfam" id="PF03415">
    <property type="entry name" value="Peptidase_C11"/>
    <property type="match status" value="1"/>
</dbReference>
<protein>
    <recommendedName>
        <fullName evidence="2">FlgD/Vpr Ig-like domain-containing protein</fullName>
    </recommendedName>
</protein>
<feature type="chain" id="PRO_5006646445" description="FlgD/Vpr Ig-like domain-containing protein" evidence="1">
    <location>
        <begin position="18"/>
        <end position="525"/>
    </location>
</feature>
<dbReference type="InterPro" id="IPR026444">
    <property type="entry name" value="Secre_tail"/>
</dbReference>
<dbReference type="AlphaFoldDB" id="A0A0S8FU61"/>
<proteinExistence type="predicted"/>
<keyword evidence="1" id="KW-0732">Signal</keyword>
<reference evidence="3 4" key="1">
    <citation type="journal article" date="2015" name="Microbiome">
        <title>Genomic resolution of linkages in carbon, nitrogen, and sulfur cycling among widespread estuary sediment bacteria.</title>
        <authorList>
            <person name="Baker B.J."/>
            <person name="Lazar C.S."/>
            <person name="Teske A.P."/>
            <person name="Dick G.J."/>
        </authorList>
    </citation>
    <scope>NUCLEOTIDE SEQUENCE [LARGE SCALE GENOMIC DNA]</scope>
    <source>
        <strain evidence="3">SM23_42</strain>
    </source>
</reference>
<feature type="signal peptide" evidence="1">
    <location>
        <begin position="1"/>
        <end position="17"/>
    </location>
</feature>
<dbReference type="InterPro" id="IPR025965">
    <property type="entry name" value="FlgD/Vpr_Ig-like"/>
</dbReference>
<evidence type="ECO:0000313" key="3">
    <source>
        <dbReference type="EMBL" id="KPK64247.1"/>
    </source>
</evidence>
<accession>A0A0S8FU61</accession>
<evidence type="ECO:0000256" key="1">
    <source>
        <dbReference type="SAM" id="SignalP"/>
    </source>
</evidence>
<organism evidence="3 4">
    <name type="scientific">candidate division WOR_3 bacterium SM23_42</name>
    <dbReference type="NCBI Taxonomy" id="1703779"/>
    <lineage>
        <taxon>Bacteria</taxon>
        <taxon>Bacteria division WOR-3</taxon>
    </lineage>
</organism>
<sequence>MTKVTMIVMTLILPCMALSHRQMTLEPKQREPCRQKPWTILAFFNGDNNLEADLIDDINNMETAVDTTFYNAIVEMDRIPGYDNSNGDWTTTRDYYITYDPSGDRIIRSELLRDLGELNMGDPHVVIDFVEYCKTLFPADHYLLILCDHGNGWYDGAGSPDPLFRGIGYDWTDHDSIGVANGEYYFILDSLNNSLGEPLDILAHDACLMAMQEVAYEVNDFVDVIVFSEHWEPLDGYPYEDIFSWLNQNPNATPEQLATTIVEKYVESYQPGGSQYQTSISATHSALILGTPFEDLTQRVDLFAQDLIDAGGLYQTEISAARYYSQQYGNQRHIDLYDFAQRIKNTDNLPTSLRASADSVLAAFSNAVLAEGHYTVPYGMNVDSSHGIAIYYPTDTTYLNYDYASLCFVQDYPYWWHFLQGFTGVQERPVTAPSDQLQFSLLPNPASTQFTIQFSFPIRSDIIMTVYDALGKRINEIVCGVQNPGNHTLYWQGQNDAGNSVPSGVYFLKGRIGDYDITEKLLLIR</sequence>
<dbReference type="Proteomes" id="UP000051373">
    <property type="component" value="Unassembled WGS sequence"/>
</dbReference>
<dbReference type="Pfam" id="PF13860">
    <property type="entry name" value="FlgD_ig"/>
    <property type="match status" value="1"/>
</dbReference>
<evidence type="ECO:0000259" key="2">
    <source>
        <dbReference type="Pfam" id="PF13860"/>
    </source>
</evidence>
<feature type="domain" description="FlgD/Vpr Ig-like" evidence="2">
    <location>
        <begin position="449"/>
        <end position="507"/>
    </location>
</feature>
<dbReference type="EMBL" id="LJUJ01000004">
    <property type="protein sequence ID" value="KPK64247.1"/>
    <property type="molecule type" value="Genomic_DNA"/>
</dbReference>
<dbReference type="NCBIfam" id="TIGR04183">
    <property type="entry name" value="Por_Secre_tail"/>
    <property type="match status" value="1"/>
</dbReference>
<gene>
    <name evidence="3" type="ORF">AMJ83_03200</name>
</gene>
<dbReference type="PANTHER" id="PTHR37835:SF1">
    <property type="entry name" value="ALPHA-CLOSTRIPAIN"/>
    <property type="match status" value="1"/>
</dbReference>
<dbReference type="PANTHER" id="PTHR37835">
    <property type="entry name" value="ALPHA-CLOSTRIPAIN"/>
    <property type="match status" value="1"/>
</dbReference>
<dbReference type="STRING" id="1703779.AMJ83_03200"/>
<dbReference type="Gene3D" id="3.40.50.11970">
    <property type="match status" value="1"/>
</dbReference>
<dbReference type="Gene3D" id="2.60.40.4070">
    <property type="match status" value="1"/>
</dbReference>
<dbReference type="InterPro" id="IPR005077">
    <property type="entry name" value="Peptidase_C11"/>
</dbReference>
<name>A0A0S8FU61_UNCW3</name>
<evidence type="ECO:0000313" key="4">
    <source>
        <dbReference type="Proteomes" id="UP000051373"/>
    </source>
</evidence>